<evidence type="ECO:0000313" key="2">
    <source>
        <dbReference type="Proteomes" id="UP000790709"/>
    </source>
</evidence>
<gene>
    <name evidence="1" type="ORF">BV22DRAFT_94311</name>
</gene>
<name>A0ACB8BWN6_9AGAM</name>
<organism evidence="1 2">
    <name type="scientific">Leucogyrophana mollusca</name>
    <dbReference type="NCBI Taxonomy" id="85980"/>
    <lineage>
        <taxon>Eukaryota</taxon>
        <taxon>Fungi</taxon>
        <taxon>Dikarya</taxon>
        <taxon>Basidiomycota</taxon>
        <taxon>Agaricomycotina</taxon>
        <taxon>Agaricomycetes</taxon>
        <taxon>Agaricomycetidae</taxon>
        <taxon>Boletales</taxon>
        <taxon>Boletales incertae sedis</taxon>
        <taxon>Leucogyrophana</taxon>
    </lineage>
</organism>
<dbReference type="EMBL" id="MU266336">
    <property type="protein sequence ID" value="KAH7929966.1"/>
    <property type="molecule type" value="Genomic_DNA"/>
</dbReference>
<proteinExistence type="predicted"/>
<reference evidence="1" key="1">
    <citation type="journal article" date="2021" name="New Phytol.">
        <title>Evolutionary innovations through gain and loss of genes in the ectomycorrhizal Boletales.</title>
        <authorList>
            <person name="Wu G."/>
            <person name="Miyauchi S."/>
            <person name="Morin E."/>
            <person name="Kuo A."/>
            <person name="Drula E."/>
            <person name="Varga T."/>
            <person name="Kohler A."/>
            <person name="Feng B."/>
            <person name="Cao Y."/>
            <person name="Lipzen A."/>
            <person name="Daum C."/>
            <person name="Hundley H."/>
            <person name="Pangilinan J."/>
            <person name="Johnson J."/>
            <person name="Barry K."/>
            <person name="LaButti K."/>
            <person name="Ng V."/>
            <person name="Ahrendt S."/>
            <person name="Min B."/>
            <person name="Choi I.G."/>
            <person name="Park H."/>
            <person name="Plett J.M."/>
            <person name="Magnuson J."/>
            <person name="Spatafora J.W."/>
            <person name="Nagy L.G."/>
            <person name="Henrissat B."/>
            <person name="Grigoriev I.V."/>
            <person name="Yang Z.L."/>
            <person name="Xu J."/>
            <person name="Martin F.M."/>
        </authorList>
    </citation>
    <scope>NUCLEOTIDE SEQUENCE</scope>
    <source>
        <strain evidence="1">KUC20120723A-06</strain>
    </source>
</reference>
<protein>
    <submittedName>
        <fullName evidence="1">HET-domain-containing protein</fullName>
    </submittedName>
</protein>
<keyword evidence="2" id="KW-1185">Reference proteome</keyword>
<comment type="caution">
    <text evidence="1">The sequence shown here is derived from an EMBL/GenBank/DDBJ whole genome shotgun (WGS) entry which is preliminary data.</text>
</comment>
<dbReference type="Proteomes" id="UP000790709">
    <property type="component" value="Unassembled WGS sequence"/>
</dbReference>
<sequence length="560" mass="62946">MRLLNTTTLQVEEPQREPQYAIVSHVWNDEEVTFRDISEPQAVKLAGYAKLERSCKQALTDGYQYLWIDTCCIDKSSSAELSEAINSMYNWYSKAAVCYAYLDDVHSDEDPLSKDSEFCRSRWFKRGWTLQEAIAPRKLIFFAKNWVKIGTKYSLVSAVASITGVDERVLLATLPLADVSVAKKMSWASQRRTTRIEDRAYSLMGIFGVHMPLIYGEGQHAFIRLQHEIMRTSNDQSIFAWSSTTAENGAESFLLAPSPDHFLRSATIDRVSPIDFARLFTPASMDGDYKSHFVTTNSGVQIYIPIKRTPSLLGYTAVLACSSDGCLVGLYLHPCGGGLFQRTLVHHIPKIPGPYDEFQVRDIIISVGMYDQRAHPLPSLPSPESLHGSSAIVRVKTQLYRTGFVPLGQGPYDEFKWTPTTPNDKCIVAYQHRTTGEIFVVTIGGWSDHPCVHIDTFTGPEETKHRFSSYDHGLSSRCCDNRPLKVSKPLSTEGKTVTVSSHQRNTWEFTVTISVDGPQREVGYNGVSIGETLPMAERPLSQLGVRFPETQEFHVNVYRN</sequence>
<accession>A0ACB8BWN6</accession>
<evidence type="ECO:0000313" key="1">
    <source>
        <dbReference type="EMBL" id="KAH7929966.1"/>
    </source>
</evidence>